<dbReference type="AlphaFoldDB" id="A0A4Y7PJE4"/>
<keyword evidence="2" id="KW-1185">Reference proteome</keyword>
<organism evidence="1 2">
    <name type="scientific">Rickenella mellea</name>
    <dbReference type="NCBI Taxonomy" id="50990"/>
    <lineage>
        <taxon>Eukaryota</taxon>
        <taxon>Fungi</taxon>
        <taxon>Dikarya</taxon>
        <taxon>Basidiomycota</taxon>
        <taxon>Agaricomycotina</taxon>
        <taxon>Agaricomycetes</taxon>
        <taxon>Hymenochaetales</taxon>
        <taxon>Rickenellaceae</taxon>
        <taxon>Rickenella</taxon>
    </lineage>
</organism>
<dbReference type="VEuPathDB" id="FungiDB:BD410DRAFT_121624"/>
<reference evidence="1 2" key="1">
    <citation type="submission" date="2018-06" db="EMBL/GenBank/DDBJ databases">
        <title>A transcriptomic atlas of mushroom development highlights an independent origin of complex multicellularity.</title>
        <authorList>
            <consortium name="DOE Joint Genome Institute"/>
            <person name="Krizsan K."/>
            <person name="Almasi E."/>
            <person name="Merenyi Z."/>
            <person name="Sahu N."/>
            <person name="Viragh M."/>
            <person name="Koszo T."/>
            <person name="Mondo S."/>
            <person name="Kiss B."/>
            <person name="Balint B."/>
            <person name="Kues U."/>
            <person name="Barry K."/>
            <person name="Hegedus J.C."/>
            <person name="Henrissat B."/>
            <person name="Johnson J."/>
            <person name="Lipzen A."/>
            <person name="Ohm R."/>
            <person name="Nagy I."/>
            <person name="Pangilinan J."/>
            <person name="Yan J."/>
            <person name="Xiong Y."/>
            <person name="Grigoriev I.V."/>
            <person name="Hibbett D.S."/>
            <person name="Nagy L.G."/>
        </authorList>
    </citation>
    <scope>NUCLEOTIDE SEQUENCE [LARGE SCALE GENOMIC DNA]</scope>
    <source>
        <strain evidence="1 2">SZMC22713</strain>
    </source>
</reference>
<name>A0A4Y7PJE4_9AGAM</name>
<proteinExistence type="predicted"/>
<gene>
    <name evidence="1" type="ORF">BD410DRAFT_121624</name>
</gene>
<sequence>MTYTGLRCTLPTSSGSHVSNPTNYDGLQQSTSQFPPKYCDVWSRPSTISVPSSHVRQPLVDFDGRHGTFQLRVYYCSRTVNAENFVHAYQERLDILSFDSNVFKLEARQCFQHPIPFQIPARMACDHHTIVVPKTDRLRPFSRRCKIHVEVFTHERMNGAGRTGSLVYWFHCRTNRFS</sequence>
<protein>
    <submittedName>
        <fullName evidence="1">Uncharacterized protein</fullName>
    </submittedName>
</protein>
<accession>A0A4Y7PJE4</accession>
<dbReference type="Proteomes" id="UP000294933">
    <property type="component" value="Unassembled WGS sequence"/>
</dbReference>
<evidence type="ECO:0000313" key="2">
    <source>
        <dbReference type="Proteomes" id="UP000294933"/>
    </source>
</evidence>
<evidence type="ECO:0000313" key="1">
    <source>
        <dbReference type="EMBL" id="TDL15345.1"/>
    </source>
</evidence>
<dbReference type="EMBL" id="ML170278">
    <property type="protein sequence ID" value="TDL15345.1"/>
    <property type="molecule type" value="Genomic_DNA"/>
</dbReference>